<comment type="caution">
    <text evidence="15">The sequence shown here is derived from an EMBL/GenBank/DDBJ whole genome shotgun (WGS) entry which is preliminary data.</text>
</comment>
<keyword evidence="5" id="KW-0997">Cell inner membrane</keyword>
<evidence type="ECO:0000256" key="1">
    <source>
        <dbReference type="ARBA" id="ARBA00002962"/>
    </source>
</evidence>
<dbReference type="GO" id="GO:0042168">
    <property type="term" value="P:heme metabolic process"/>
    <property type="evidence" value="ECO:0007669"/>
    <property type="project" value="InterPro"/>
</dbReference>
<dbReference type="EMBL" id="MSCJ01000002">
    <property type="protein sequence ID" value="PQJ64979.1"/>
    <property type="molecule type" value="Genomic_DNA"/>
</dbReference>
<dbReference type="InterPro" id="IPR013105">
    <property type="entry name" value="TPR_2"/>
</dbReference>
<dbReference type="InterPro" id="IPR010817">
    <property type="entry name" value="HemY_N"/>
</dbReference>
<dbReference type="PROSITE" id="PS50005">
    <property type="entry name" value="TPR"/>
    <property type="match status" value="1"/>
</dbReference>
<proteinExistence type="predicted"/>
<evidence type="ECO:0000256" key="6">
    <source>
        <dbReference type="ARBA" id="ARBA00022692"/>
    </source>
</evidence>
<comment type="subcellular location">
    <subcellularLocation>
        <location evidence="2">Cell inner membrane</location>
        <topology evidence="2">Multi-pass membrane protein</topology>
    </subcellularLocation>
</comment>
<evidence type="ECO:0000256" key="10">
    <source>
        <dbReference type="ARBA" id="ARBA00023136"/>
    </source>
</evidence>
<feature type="domain" description="HemY N-terminal" evidence="14">
    <location>
        <begin position="26"/>
        <end position="131"/>
    </location>
</feature>
<evidence type="ECO:0000313" key="15">
    <source>
        <dbReference type="EMBL" id="PQJ64979.1"/>
    </source>
</evidence>
<dbReference type="OrthoDB" id="7067577at2"/>
<dbReference type="InterPro" id="IPR019734">
    <property type="entry name" value="TPR_rpt"/>
</dbReference>
<dbReference type="Pfam" id="PF07719">
    <property type="entry name" value="TPR_2"/>
    <property type="match status" value="1"/>
</dbReference>
<evidence type="ECO:0000256" key="12">
    <source>
        <dbReference type="PROSITE-ProRule" id="PRU00339"/>
    </source>
</evidence>
<dbReference type="Proteomes" id="UP000238730">
    <property type="component" value="Unassembled WGS sequence"/>
</dbReference>
<dbReference type="Pfam" id="PF14559">
    <property type="entry name" value="TPR_19"/>
    <property type="match status" value="1"/>
</dbReference>
<dbReference type="SUPFAM" id="SSF48452">
    <property type="entry name" value="TPR-like"/>
    <property type="match status" value="2"/>
</dbReference>
<evidence type="ECO:0000256" key="2">
    <source>
        <dbReference type="ARBA" id="ARBA00004429"/>
    </source>
</evidence>
<keyword evidence="6 13" id="KW-0812">Transmembrane</keyword>
<comment type="function">
    <text evidence="1">Involved in a late step of protoheme IX synthesis.</text>
</comment>
<evidence type="ECO:0000259" key="14">
    <source>
        <dbReference type="Pfam" id="PF07219"/>
    </source>
</evidence>
<evidence type="ECO:0000256" key="4">
    <source>
        <dbReference type="ARBA" id="ARBA00022475"/>
    </source>
</evidence>
<dbReference type="SMART" id="SM00028">
    <property type="entry name" value="TPR"/>
    <property type="match status" value="1"/>
</dbReference>
<dbReference type="GO" id="GO:0005886">
    <property type="term" value="C:plasma membrane"/>
    <property type="evidence" value="ECO:0007669"/>
    <property type="project" value="UniProtKB-SubCell"/>
</dbReference>
<dbReference type="RefSeq" id="WP_105061468.1">
    <property type="nucleotide sequence ID" value="NZ_MSCJ01000002.1"/>
</dbReference>
<evidence type="ECO:0000256" key="8">
    <source>
        <dbReference type="ARBA" id="ARBA00022803"/>
    </source>
</evidence>
<dbReference type="UniPathway" id="UPA00252"/>
<evidence type="ECO:0000256" key="5">
    <source>
        <dbReference type="ARBA" id="ARBA00022519"/>
    </source>
</evidence>
<feature type="repeat" description="TPR" evidence="12">
    <location>
        <begin position="327"/>
        <end position="360"/>
    </location>
</feature>
<dbReference type="InterPro" id="IPR011990">
    <property type="entry name" value="TPR-like_helical_dom_sf"/>
</dbReference>
<sequence>MIKLLLLVLALIAGIIVGPELAGNQGYVLISTANQTIEMSLTTLIVLIVALFAVFLLLEFILKRVFSISSSTRGWFSGRKVRKARIQTSAGLLKVTEGDWKPAEKLLTKSAKFSDAPLLNYLAAAEAAQGLGKTEQRDEYLKQAAELDSQNLAVALTRAKLQIRQQQFEQALATLQEVQQDHARNPIVLGLLQECYLKLEDWKSLLTLLPQLTKAGVISQEEAAALDEQAQCGQMQHLGQQNGTDGLVGYWNNMGRKDKQNPALVACFIKQMMARHADSDAYPILRDALKKSQDERLISLVPQLNLPDRHPAIVKLQELLRQDGNNAVTHSALGQMLMAEGNWQEAKEHFERAVAVRPDMTDYAHLVATLEQLDDKQGAAAASRQALELAQPSKQA</sequence>
<keyword evidence="11" id="KW-0627">Porphyrin biosynthesis</keyword>
<keyword evidence="4" id="KW-1003">Cell membrane</keyword>
<keyword evidence="10 13" id="KW-0472">Membrane</keyword>
<dbReference type="GO" id="GO:0006779">
    <property type="term" value="P:porphyrin-containing compound biosynthetic process"/>
    <property type="evidence" value="ECO:0007669"/>
    <property type="project" value="UniProtKB-KW"/>
</dbReference>
<keyword evidence="9 13" id="KW-1133">Transmembrane helix</keyword>
<reference evidence="15 16" key="1">
    <citation type="submission" date="2016-12" db="EMBL/GenBank/DDBJ databases">
        <title>Diversity of luminous bacteria.</title>
        <authorList>
            <person name="Yoshizawa S."/>
            <person name="Kogure K."/>
        </authorList>
    </citation>
    <scope>NUCLEOTIDE SEQUENCE [LARGE SCALE GENOMIC DNA]</scope>
    <source>
        <strain evidence="15 16">LC1-200</strain>
    </source>
</reference>
<evidence type="ECO:0000256" key="7">
    <source>
        <dbReference type="ARBA" id="ARBA00022737"/>
    </source>
</evidence>
<dbReference type="Gene3D" id="1.25.40.10">
    <property type="entry name" value="Tetratricopeptide repeat domain"/>
    <property type="match status" value="2"/>
</dbReference>
<evidence type="ECO:0000256" key="13">
    <source>
        <dbReference type="SAM" id="Phobius"/>
    </source>
</evidence>
<keyword evidence="8 12" id="KW-0802">TPR repeat</keyword>
<name>A0A2S7VS43_PHOAN</name>
<evidence type="ECO:0000313" key="16">
    <source>
        <dbReference type="Proteomes" id="UP000238730"/>
    </source>
</evidence>
<protein>
    <submittedName>
        <fullName evidence="15">Heme biosynthesis protein HemY</fullName>
    </submittedName>
</protein>
<dbReference type="InterPro" id="IPR005254">
    <property type="entry name" value="Heme_biosyn_assoc_TPR_pro"/>
</dbReference>
<keyword evidence="7" id="KW-0677">Repeat</keyword>
<dbReference type="AlphaFoldDB" id="A0A2S7VS43"/>
<gene>
    <name evidence="15" type="ORF">BTO08_14790</name>
</gene>
<dbReference type="Pfam" id="PF07219">
    <property type="entry name" value="HemY_N"/>
    <property type="match status" value="1"/>
</dbReference>
<evidence type="ECO:0000256" key="3">
    <source>
        <dbReference type="ARBA" id="ARBA00004744"/>
    </source>
</evidence>
<evidence type="ECO:0000256" key="11">
    <source>
        <dbReference type="ARBA" id="ARBA00023244"/>
    </source>
</evidence>
<comment type="pathway">
    <text evidence="3">Porphyrin-containing compound metabolism; protoheme biosynthesis.</text>
</comment>
<evidence type="ECO:0000256" key="9">
    <source>
        <dbReference type="ARBA" id="ARBA00022989"/>
    </source>
</evidence>
<feature type="transmembrane region" description="Helical" evidence="13">
    <location>
        <begin position="41"/>
        <end position="62"/>
    </location>
</feature>
<accession>A0A2S7VS43</accession>
<organism evidence="15 16">
    <name type="scientific">Photobacterium angustum</name>
    <dbReference type="NCBI Taxonomy" id="661"/>
    <lineage>
        <taxon>Bacteria</taxon>
        <taxon>Pseudomonadati</taxon>
        <taxon>Pseudomonadota</taxon>
        <taxon>Gammaproteobacteria</taxon>
        <taxon>Vibrionales</taxon>
        <taxon>Vibrionaceae</taxon>
        <taxon>Photobacterium</taxon>
    </lineage>
</organism>
<dbReference type="NCBIfam" id="TIGR00540">
    <property type="entry name" value="TPR_hemY_coli"/>
    <property type="match status" value="1"/>
</dbReference>